<dbReference type="SUPFAM" id="SSF48264">
    <property type="entry name" value="Cytochrome P450"/>
    <property type="match status" value="1"/>
</dbReference>
<keyword evidence="10" id="KW-1185">Reference proteome</keyword>
<feature type="binding site" description="axial binding residue" evidence="7">
    <location>
        <position position="457"/>
    </location>
    <ligand>
        <name>heme</name>
        <dbReference type="ChEBI" id="CHEBI:30413"/>
    </ligand>
    <ligandPart>
        <name>Fe</name>
        <dbReference type="ChEBI" id="CHEBI:18248"/>
    </ligandPart>
</feature>
<organism evidence="9 10">
    <name type="scientific">Metarhizium album (strain ARSEF 1941)</name>
    <dbReference type="NCBI Taxonomy" id="1081103"/>
    <lineage>
        <taxon>Eukaryota</taxon>
        <taxon>Fungi</taxon>
        <taxon>Dikarya</taxon>
        <taxon>Ascomycota</taxon>
        <taxon>Pezizomycotina</taxon>
        <taxon>Sordariomycetes</taxon>
        <taxon>Hypocreomycetidae</taxon>
        <taxon>Hypocreales</taxon>
        <taxon>Clavicipitaceae</taxon>
        <taxon>Metarhizium</taxon>
    </lineage>
</organism>
<dbReference type="OrthoDB" id="1470350at2759"/>
<dbReference type="PANTHER" id="PTHR24305:SF166">
    <property type="entry name" value="CYTOCHROME P450 12A4, MITOCHONDRIAL-RELATED"/>
    <property type="match status" value="1"/>
</dbReference>
<accession>A0A0B2WN06</accession>
<dbReference type="RefSeq" id="XP_040678517.1">
    <property type="nucleotide sequence ID" value="XM_040823264.1"/>
</dbReference>
<keyword evidence="6" id="KW-0560">Oxidoreductase</keyword>
<dbReference type="InterPro" id="IPR001128">
    <property type="entry name" value="Cyt_P450"/>
</dbReference>
<keyword evidence="8" id="KW-1133">Transmembrane helix</keyword>
<dbReference type="GO" id="GO:0020037">
    <property type="term" value="F:heme binding"/>
    <property type="evidence" value="ECO:0007669"/>
    <property type="project" value="InterPro"/>
</dbReference>
<dbReference type="PRINTS" id="PR00465">
    <property type="entry name" value="EP450IV"/>
</dbReference>
<comment type="cofactor">
    <cofactor evidence="1 7">
        <name>heme</name>
        <dbReference type="ChEBI" id="CHEBI:30413"/>
    </cofactor>
</comment>
<evidence type="ECO:0000313" key="9">
    <source>
        <dbReference type="EMBL" id="KHN97451.1"/>
    </source>
</evidence>
<protein>
    <submittedName>
        <fullName evidence="9">Cytochrome P450</fullName>
    </submittedName>
</protein>
<evidence type="ECO:0000256" key="3">
    <source>
        <dbReference type="ARBA" id="ARBA00022617"/>
    </source>
</evidence>
<dbReference type="GO" id="GO:0005506">
    <property type="term" value="F:iron ion binding"/>
    <property type="evidence" value="ECO:0007669"/>
    <property type="project" value="InterPro"/>
</dbReference>
<evidence type="ECO:0000256" key="1">
    <source>
        <dbReference type="ARBA" id="ARBA00001971"/>
    </source>
</evidence>
<name>A0A0B2WN06_METAS</name>
<dbReference type="Pfam" id="PF00067">
    <property type="entry name" value="p450"/>
    <property type="match status" value="1"/>
</dbReference>
<sequence>MTHEIALLGSVGLVYAVYSYILLPAFFSPLASIPTAHWSCSVSGIWILLAKWNGVEEDTLLQAHSRLGDVVRVAPNTVSIAGLDAIRAVYQGTFVKPSLYGAFNHYGKRMISNIYSKSYVQSSETARAQIYFILFRRLLPLLEQEATCASSEGTDVQPILMAMAVDVISAYILGRANSTDFLHDRDAWDELRCQLLLVPKRFFWVKELPGLTSFLSKFGTTLYPKAADEALGRVRRWNKKLCDKAHASLSTEPLGPNHPADEAVVLKAYRIGLEKAANEEESNLFATSAGQRESITASEIMDQIVAGHSLMTKALVSLVRCLSQFSHVQDQLRQELLKLEPSMEIGKSCQGALPDAKELDALPVLHAVIMETLRLESPVSKPLSREVPFPSCQIGQHEIPGGVRIEASPYVLHHAESAFPDPTRWDHTRWLEPVSRDEYRIRTSRQFWAFGSGGRRCVASHFTVNGIYTNFKTQLADEHHDGRPVQPPTNAPNGLYLRFTSL</sequence>
<evidence type="ECO:0000256" key="7">
    <source>
        <dbReference type="PIRSR" id="PIRSR602403-1"/>
    </source>
</evidence>
<keyword evidence="8" id="KW-0472">Membrane</keyword>
<dbReference type="EMBL" id="AZHE01000010">
    <property type="protein sequence ID" value="KHN97451.1"/>
    <property type="molecule type" value="Genomic_DNA"/>
</dbReference>
<dbReference type="GO" id="GO:0004497">
    <property type="term" value="F:monooxygenase activity"/>
    <property type="evidence" value="ECO:0007669"/>
    <property type="project" value="UniProtKB-KW"/>
</dbReference>
<dbReference type="Proteomes" id="UP000030816">
    <property type="component" value="Unassembled WGS sequence"/>
</dbReference>
<dbReference type="PANTHER" id="PTHR24305">
    <property type="entry name" value="CYTOCHROME P450"/>
    <property type="match status" value="1"/>
</dbReference>
<dbReference type="InterPro" id="IPR036396">
    <property type="entry name" value="Cyt_P450_sf"/>
</dbReference>
<keyword evidence="5 7" id="KW-0408">Iron</keyword>
<evidence type="ECO:0000256" key="5">
    <source>
        <dbReference type="ARBA" id="ARBA00023004"/>
    </source>
</evidence>
<evidence type="ECO:0000256" key="6">
    <source>
        <dbReference type="ARBA" id="ARBA00023033"/>
    </source>
</evidence>
<keyword evidence="3 7" id="KW-0349">Heme</keyword>
<evidence type="ECO:0000256" key="2">
    <source>
        <dbReference type="ARBA" id="ARBA00010617"/>
    </source>
</evidence>
<comment type="similarity">
    <text evidence="2">Belongs to the cytochrome P450 family.</text>
</comment>
<dbReference type="HOGENOM" id="CLU_001570_14_2_1"/>
<gene>
    <name evidence="9" type="ORF">MAM_04466</name>
</gene>
<feature type="transmembrane region" description="Helical" evidence="8">
    <location>
        <begin position="7"/>
        <end position="27"/>
    </location>
</feature>
<dbReference type="Gene3D" id="1.10.630.10">
    <property type="entry name" value="Cytochrome P450"/>
    <property type="match status" value="1"/>
</dbReference>
<evidence type="ECO:0000313" key="10">
    <source>
        <dbReference type="Proteomes" id="UP000030816"/>
    </source>
</evidence>
<reference evidence="9 10" key="1">
    <citation type="journal article" date="2014" name="Proc. Natl. Acad. Sci. U.S.A.">
        <title>Trajectory and genomic determinants of fungal-pathogen speciation and host adaptation.</title>
        <authorList>
            <person name="Hu X."/>
            <person name="Xiao G."/>
            <person name="Zheng P."/>
            <person name="Shang Y."/>
            <person name="Su Y."/>
            <person name="Zhang X."/>
            <person name="Liu X."/>
            <person name="Zhan S."/>
            <person name="St Leger R.J."/>
            <person name="Wang C."/>
        </authorList>
    </citation>
    <scope>NUCLEOTIDE SEQUENCE [LARGE SCALE GENOMIC DNA]</scope>
    <source>
        <strain evidence="9 10">ARSEF 1941</strain>
    </source>
</reference>
<dbReference type="InterPro" id="IPR002403">
    <property type="entry name" value="Cyt_P450_E_grp-IV"/>
</dbReference>
<keyword evidence="4 7" id="KW-0479">Metal-binding</keyword>
<dbReference type="STRING" id="1081103.A0A0B2WN06"/>
<dbReference type="GO" id="GO:0016705">
    <property type="term" value="F:oxidoreductase activity, acting on paired donors, with incorporation or reduction of molecular oxygen"/>
    <property type="evidence" value="ECO:0007669"/>
    <property type="project" value="InterPro"/>
</dbReference>
<dbReference type="AlphaFoldDB" id="A0A0B2WN06"/>
<evidence type="ECO:0000256" key="4">
    <source>
        <dbReference type="ARBA" id="ARBA00022723"/>
    </source>
</evidence>
<proteinExistence type="inferred from homology"/>
<dbReference type="GeneID" id="63738921"/>
<comment type="caution">
    <text evidence="9">The sequence shown here is derived from an EMBL/GenBank/DDBJ whole genome shotgun (WGS) entry which is preliminary data.</text>
</comment>
<keyword evidence="8" id="KW-0812">Transmembrane</keyword>
<keyword evidence="6" id="KW-0503">Monooxygenase</keyword>
<evidence type="ECO:0000256" key="8">
    <source>
        <dbReference type="SAM" id="Phobius"/>
    </source>
</evidence>
<dbReference type="InterPro" id="IPR050121">
    <property type="entry name" value="Cytochrome_P450_monoxygenase"/>
</dbReference>